<dbReference type="EMBL" id="JACTAG010000002">
    <property type="protein sequence ID" value="MBD3664446.1"/>
    <property type="molecule type" value="Genomic_DNA"/>
</dbReference>
<gene>
    <name evidence="2" type="ORF">H9Q16_10970</name>
</gene>
<protein>
    <submittedName>
        <fullName evidence="2">Uncharacterized protein</fullName>
    </submittedName>
</protein>
<comment type="caution">
    <text evidence="2">The sequence shown here is derived from an EMBL/GenBank/DDBJ whole genome shotgun (WGS) entry which is preliminary data.</text>
</comment>
<evidence type="ECO:0000256" key="1">
    <source>
        <dbReference type="SAM" id="Phobius"/>
    </source>
</evidence>
<dbReference type="RefSeq" id="WP_191075471.1">
    <property type="nucleotide sequence ID" value="NZ_JBHSVY010000001.1"/>
</dbReference>
<accession>A0A927D4X8</accession>
<name>A0A927D4X8_9RHOB</name>
<keyword evidence="1" id="KW-0812">Transmembrane</keyword>
<evidence type="ECO:0000313" key="3">
    <source>
        <dbReference type="Proteomes" id="UP000635142"/>
    </source>
</evidence>
<dbReference type="AlphaFoldDB" id="A0A927D4X8"/>
<proteinExistence type="predicted"/>
<feature type="transmembrane region" description="Helical" evidence="1">
    <location>
        <begin position="20"/>
        <end position="40"/>
    </location>
</feature>
<dbReference type="Proteomes" id="UP000635142">
    <property type="component" value="Unassembled WGS sequence"/>
</dbReference>
<sequence length="139" mass="15599">MTEGLSWAPKRAEFLRREVWVVGITFGALVVVGLGLSYVLTWPVFWVLPTALMLSIGFLLDDIMRWRVVRQDRWEISDGQLRHDGPDGTFTVPLSEIVEVRAGVGSRIIVQLRSGRRVVLRYLPDPAQTAAQINAACPK</sequence>
<keyword evidence="3" id="KW-1185">Reference proteome</keyword>
<keyword evidence="1" id="KW-0472">Membrane</keyword>
<keyword evidence="1" id="KW-1133">Transmembrane helix</keyword>
<evidence type="ECO:0000313" key="2">
    <source>
        <dbReference type="EMBL" id="MBD3664446.1"/>
    </source>
</evidence>
<organism evidence="2 3">
    <name type="scientific">Sulfitobacter aestuariivivens</name>
    <dbReference type="NCBI Taxonomy" id="2766981"/>
    <lineage>
        <taxon>Bacteria</taxon>
        <taxon>Pseudomonadati</taxon>
        <taxon>Pseudomonadota</taxon>
        <taxon>Alphaproteobacteria</taxon>
        <taxon>Rhodobacterales</taxon>
        <taxon>Roseobacteraceae</taxon>
        <taxon>Sulfitobacter</taxon>
    </lineage>
</organism>
<reference evidence="2" key="1">
    <citation type="submission" date="2020-08" db="EMBL/GenBank/DDBJ databases">
        <title>Sulfitobacter aestuariivivens sp. nov., isolated from a tidal flat.</title>
        <authorList>
            <person name="Park S."/>
            <person name="Yoon J.-H."/>
        </authorList>
    </citation>
    <scope>NUCLEOTIDE SEQUENCE</scope>
    <source>
        <strain evidence="2">TSTF-M16</strain>
    </source>
</reference>
<feature type="transmembrane region" description="Helical" evidence="1">
    <location>
        <begin position="46"/>
        <end position="64"/>
    </location>
</feature>